<dbReference type="EMBL" id="RDQH01000343">
    <property type="protein sequence ID" value="RXH68788.1"/>
    <property type="molecule type" value="Genomic_DNA"/>
</dbReference>
<evidence type="ECO:0000313" key="2">
    <source>
        <dbReference type="Proteomes" id="UP000290289"/>
    </source>
</evidence>
<dbReference type="Proteomes" id="UP000290289">
    <property type="component" value="Chromosome 17"/>
</dbReference>
<keyword evidence="2" id="KW-1185">Reference proteome</keyword>
<accession>A0A498HBF9</accession>
<gene>
    <name evidence="1" type="ORF">DVH24_031121</name>
</gene>
<name>A0A498HBF9_MALDO</name>
<organism evidence="1 2">
    <name type="scientific">Malus domestica</name>
    <name type="common">Apple</name>
    <name type="synonym">Pyrus malus</name>
    <dbReference type="NCBI Taxonomy" id="3750"/>
    <lineage>
        <taxon>Eukaryota</taxon>
        <taxon>Viridiplantae</taxon>
        <taxon>Streptophyta</taxon>
        <taxon>Embryophyta</taxon>
        <taxon>Tracheophyta</taxon>
        <taxon>Spermatophyta</taxon>
        <taxon>Magnoliopsida</taxon>
        <taxon>eudicotyledons</taxon>
        <taxon>Gunneridae</taxon>
        <taxon>Pentapetalae</taxon>
        <taxon>rosids</taxon>
        <taxon>fabids</taxon>
        <taxon>Rosales</taxon>
        <taxon>Rosaceae</taxon>
        <taxon>Amygdaloideae</taxon>
        <taxon>Maleae</taxon>
        <taxon>Malus</taxon>
    </lineage>
</organism>
<evidence type="ECO:0000313" key="1">
    <source>
        <dbReference type="EMBL" id="RXH68788.1"/>
    </source>
</evidence>
<reference evidence="1 2" key="1">
    <citation type="submission" date="2018-10" db="EMBL/GenBank/DDBJ databases">
        <title>A high-quality apple genome assembly.</title>
        <authorList>
            <person name="Hu J."/>
        </authorList>
    </citation>
    <scope>NUCLEOTIDE SEQUENCE [LARGE SCALE GENOMIC DNA]</scope>
    <source>
        <strain evidence="2">cv. HFTH1</strain>
        <tissue evidence="1">Young leaf</tissue>
    </source>
</reference>
<comment type="caution">
    <text evidence="1">The sequence shown here is derived from an EMBL/GenBank/DDBJ whole genome shotgun (WGS) entry which is preliminary data.</text>
</comment>
<proteinExistence type="predicted"/>
<dbReference type="AlphaFoldDB" id="A0A498HBF9"/>
<protein>
    <submittedName>
        <fullName evidence="1">Uncharacterized protein</fullName>
    </submittedName>
</protein>
<sequence>MVLRVRLVRGTGWDKVFRPAFGEPKNGWNELFHEHILGVFASHLPPGTGCSTSVEHNILPL</sequence>